<dbReference type="SUPFAM" id="SSF53067">
    <property type="entry name" value="Actin-like ATPase domain"/>
    <property type="match status" value="1"/>
</dbReference>
<sequence>MTVIAADIGGSSTKVAELDGRRVLRASRLPHRGGEADLGALETLARSWQDDPTPAGPVAAAGLALPGVVDAAG</sequence>
<protein>
    <recommendedName>
        <fullName evidence="3">ROK family protein</fullName>
    </recommendedName>
</protein>
<name>A0A367YYY3_9ACTN</name>
<evidence type="ECO:0008006" key="3">
    <source>
        <dbReference type="Google" id="ProtNLM"/>
    </source>
</evidence>
<organism evidence="1 2">
    <name type="scientific">Desertihabitans brevis</name>
    <dbReference type="NCBI Taxonomy" id="2268447"/>
    <lineage>
        <taxon>Bacteria</taxon>
        <taxon>Bacillati</taxon>
        <taxon>Actinomycetota</taxon>
        <taxon>Actinomycetes</taxon>
        <taxon>Propionibacteriales</taxon>
        <taxon>Propionibacteriaceae</taxon>
        <taxon>Desertihabitans</taxon>
    </lineage>
</organism>
<dbReference type="AlphaFoldDB" id="A0A367YYY3"/>
<reference evidence="1 2" key="1">
    <citation type="submission" date="2018-07" db="EMBL/GenBank/DDBJ databases">
        <title>Desertimonas flava gen. nov. sp. nov.</title>
        <authorList>
            <person name="Liu S."/>
        </authorList>
    </citation>
    <scope>NUCLEOTIDE SEQUENCE [LARGE SCALE GENOMIC DNA]</scope>
    <source>
        <strain evidence="1 2">16Sb5-5</strain>
    </source>
</reference>
<dbReference type="Gene3D" id="3.30.420.40">
    <property type="match status" value="1"/>
</dbReference>
<evidence type="ECO:0000313" key="2">
    <source>
        <dbReference type="Proteomes" id="UP000252770"/>
    </source>
</evidence>
<accession>A0A367YYY3</accession>
<dbReference type="RefSeq" id="WP_114125764.1">
    <property type="nucleotide sequence ID" value="NZ_QOUI01000003.1"/>
</dbReference>
<proteinExistence type="predicted"/>
<comment type="caution">
    <text evidence="1">The sequence shown here is derived from an EMBL/GenBank/DDBJ whole genome shotgun (WGS) entry which is preliminary data.</text>
</comment>
<dbReference type="Proteomes" id="UP000252770">
    <property type="component" value="Unassembled WGS sequence"/>
</dbReference>
<gene>
    <name evidence="1" type="ORF">DT076_05995</name>
</gene>
<dbReference type="InterPro" id="IPR043129">
    <property type="entry name" value="ATPase_NBD"/>
</dbReference>
<evidence type="ECO:0000313" key="1">
    <source>
        <dbReference type="EMBL" id="RCK70222.1"/>
    </source>
</evidence>
<keyword evidence="2" id="KW-1185">Reference proteome</keyword>
<dbReference type="EMBL" id="QOUI01000003">
    <property type="protein sequence ID" value="RCK70222.1"/>
    <property type="molecule type" value="Genomic_DNA"/>
</dbReference>